<evidence type="ECO:0000259" key="2">
    <source>
        <dbReference type="Pfam" id="PF13976"/>
    </source>
</evidence>
<evidence type="ECO:0008006" key="6">
    <source>
        <dbReference type="Google" id="ProtNLM"/>
    </source>
</evidence>
<dbReference type="AlphaFoldDB" id="A0A8X8DAW9"/>
<feature type="domain" description="GAG-pre-integrase" evidence="2">
    <location>
        <begin position="79"/>
        <end position="133"/>
    </location>
</feature>
<evidence type="ECO:0000313" key="4">
    <source>
        <dbReference type="EMBL" id="KAG6782629.1"/>
    </source>
</evidence>
<dbReference type="Proteomes" id="UP000886885">
    <property type="component" value="Chromosome 3A"/>
</dbReference>
<organism evidence="4 5">
    <name type="scientific">Populus tomentosa</name>
    <name type="common">Chinese white poplar</name>
    <dbReference type="NCBI Taxonomy" id="118781"/>
    <lineage>
        <taxon>Eukaryota</taxon>
        <taxon>Viridiplantae</taxon>
        <taxon>Streptophyta</taxon>
        <taxon>Embryophyta</taxon>
        <taxon>Tracheophyta</taxon>
        <taxon>Spermatophyta</taxon>
        <taxon>Magnoliopsida</taxon>
        <taxon>eudicotyledons</taxon>
        <taxon>Gunneridae</taxon>
        <taxon>Pentapetalae</taxon>
        <taxon>rosids</taxon>
        <taxon>fabids</taxon>
        <taxon>Malpighiales</taxon>
        <taxon>Salicaceae</taxon>
        <taxon>Saliceae</taxon>
        <taxon>Populus</taxon>
    </lineage>
</organism>
<keyword evidence="5" id="KW-1185">Reference proteome</keyword>
<accession>A0A8X8DAW9</accession>
<feature type="region of interest" description="Disordered" evidence="1">
    <location>
        <begin position="294"/>
        <end position="313"/>
    </location>
</feature>
<dbReference type="Pfam" id="PF13976">
    <property type="entry name" value="gag_pre-integrs"/>
    <property type="match status" value="1"/>
</dbReference>
<evidence type="ECO:0000259" key="3">
    <source>
        <dbReference type="Pfam" id="PF22936"/>
    </source>
</evidence>
<comment type="caution">
    <text evidence="4">The sequence shown here is derived from an EMBL/GenBank/DDBJ whole genome shotgun (WGS) entry which is preliminary data.</text>
</comment>
<reference evidence="4" key="1">
    <citation type="journal article" date="2020" name="bioRxiv">
        <title>Hybrid origin of Populus tomentosa Carr. identified through genome sequencing and phylogenomic analysis.</title>
        <authorList>
            <person name="An X."/>
            <person name="Gao K."/>
            <person name="Chen Z."/>
            <person name="Li J."/>
            <person name="Yang X."/>
            <person name="Yang X."/>
            <person name="Zhou J."/>
            <person name="Guo T."/>
            <person name="Zhao T."/>
            <person name="Huang S."/>
            <person name="Miao D."/>
            <person name="Khan W.U."/>
            <person name="Rao P."/>
            <person name="Ye M."/>
            <person name="Lei B."/>
            <person name="Liao W."/>
            <person name="Wang J."/>
            <person name="Ji L."/>
            <person name="Li Y."/>
            <person name="Guo B."/>
            <person name="Mustafa N.S."/>
            <person name="Li S."/>
            <person name="Yun Q."/>
            <person name="Keller S.R."/>
            <person name="Mao J."/>
            <person name="Zhang R."/>
            <person name="Strauss S.H."/>
        </authorList>
    </citation>
    <scope>NUCLEOTIDE SEQUENCE</scope>
    <source>
        <strain evidence="4">GM15</strain>
        <tissue evidence="4">Leaf</tissue>
    </source>
</reference>
<proteinExistence type="predicted"/>
<dbReference type="InterPro" id="IPR054722">
    <property type="entry name" value="PolX-like_BBD"/>
</dbReference>
<evidence type="ECO:0000256" key="1">
    <source>
        <dbReference type="SAM" id="MobiDB-lite"/>
    </source>
</evidence>
<gene>
    <name evidence="4" type="ORF">POTOM_012039</name>
</gene>
<dbReference type="InterPro" id="IPR025724">
    <property type="entry name" value="GAG-pre-integrase_dom"/>
</dbReference>
<name>A0A8X8DAW9_POPTO</name>
<dbReference type="Pfam" id="PF22936">
    <property type="entry name" value="Pol_BBD"/>
    <property type="match status" value="1"/>
</dbReference>
<dbReference type="EMBL" id="JAAWWB010000005">
    <property type="protein sequence ID" value="KAG6782629.1"/>
    <property type="molecule type" value="Genomic_DNA"/>
</dbReference>
<feature type="domain" description="Retrovirus-related Pol polyprotein from transposon TNT 1-94-like beta-barrel" evidence="3">
    <location>
        <begin position="1"/>
        <end position="51"/>
    </location>
</feature>
<evidence type="ECO:0000313" key="5">
    <source>
        <dbReference type="Proteomes" id="UP000886885"/>
    </source>
</evidence>
<sequence length="335" mass="36737">MGDNHAVEISGIGTIKLKMYDGLIRTISGVRHVKDLKKNLLSVGQFDSLGCKIRTDNGIMKIVKGALVVLKARKTVANMFVLMGETHHGAEASIASASPAEEKTMMWHQKLGHMSEKGLKVLFDQKLLPGLTKRLVILKAAQNHAGSNSASSYTDTFADYISSSSSNSSSVTAYWESWNSSLECVDLGSETVVDKEVVTWETKIKKGDVESYKEERQRTGAPSKIMACINKNMARGGRSYGGESGSAGGARFREDYTDYRLFYDELGAQPMNQLFSLFHDNSIAYSDNVPLSSVDSEAGGASPFPTNSNDATNEKEHGMWSSFMQCFEFLSIFSR</sequence>
<protein>
    <recommendedName>
        <fullName evidence="6">GAG-pre-integrase domain-containing protein</fullName>
    </recommendedName>
</protein>